<evidence type="ECO:0000256" key="1">
    <source>
        <dbReference type="SAM" id="MobiDB-lite"/>
    </source>
</evidence>
<organism evidence="3 4">
    <name type="scientific">Colocasia esculenta</name>
    <name type="common">Wild taro</name>
    <name type="synonym">Arum esculentum</name>
    <dbReference type="NCBI Taxonomy" id="4460"/>
    <lineage>
        <taxon>Eukaryota</taxon>
        <taxon>Viridiplantae</taxon>
        <taxon>Streptophyta</taxon>
        <taxon>Embryophyta</taxon>
        <taxon>Tracheophyta</taxon>
        <taxon>Spermatophyta</taxon>
        <taxon>Magnoliopsida</taxon>
        <taxon>Liliopsida</taxon>
        <taxon>Araceae</taxon>
        <taxon>Aroideae</taxon>
        <taxon>Colocasieae</taxon>
        <taxon>Colocasia</taxon>
    </lineage>
</organism>
<reference evidence="3" key="1">
    <citation type="submission" date="2017-07" db="EMBL/GenBank/DDBJ databases">
        <title>Taro Niue Genome Assembly and Annotation.</title>
        <authorList>
            <person name="Atibalentja N."/>
            <person name="Keating K."/>
            <person name="Fields C.J."/>
        </authorList>
    </citation>
    <scope>NUCLEOTIDE SEQUENCE</scope>
    <source>
        <strain evidence="3">Niue_2</strain>
        <tissue evidence="3">Leaf</tissue>
    </source>
</reference>
<dbReference type="PANTHER" id="PTHR35549:SF2">
    <property type="entry name" value="TRANSDUCIN_WD40 REPEAT-LIKE SUPERFAMILY PROTEIN"/>
    <property type="match status" value="1"/>
</dbReference>
<dbReference type="AlphaFoldDB" id="A0A843VFL1"/>
<keyword evidence="4" id="KW-1185">Reference proteome</keyword>
<evidence type="ECO:0000259" key="2">
    <source>
        <dbReference type="Pfam" id="PF23568"/>
    </source>
</evidence>
<name>A0A843VFL1_COLES</name>
<dbReference type="InterPro" id="IPR056512">
    <property type="entry name" value="LIN_N"/>
</dbReference>
<protein>
    <recommendedName>
        <fullName evidence="2">Putative E3 ubiquitin-protein ligase LIN N-terminal domain-containing protein</fullName>
    </recommendedName>
</protein>
<accession>A0A843VFL1</accession>
<dbReference type="OrthoDB" id="694054at2759"/>
<gene>
    <name evidence="3" type="ORF">Taro_023814</name>
</gene>
<sequence length="650" mass="72182">MAMTVNCFSPAPESPTAAQHLSQRLDLGTIHALVSSVDRHVQRFLSDDDARAALQARFTARLAAAKRRGHFEFAEHSVVSNLYWGVENVEAAVRTESAEERRARLVTSERMLQIPAMLEEEGATAGLPNRYLVCCSYFYLALVRRLQGDEWQMAMHLLQAVIVSPRYVRTELAPGLYGNLFVSRIAGGGCEDAVDEATGQLARRYKDWLMYYRVVSYGEKPLWSEERAVEDAPAAATLRDPRSYQLFCWKQLQEENGLLCLATMVKFFIIDKHSTECHEEVDCGTFPCLPSGTSGVIVGEWRLPPDIGRSSTISINLVASFRRDHLEAIWVHASLYRTLLADLQHGKPKRISEAPMCGPPEGLSFVYDSMAVGASFLLNPCMAVVEVGLRHYSSSSRSSFDFFDSPSQDCQFLEDCFFCYFLRWGGATRAMLAGLFVEVVETATIVVEGVEAVVLVMVVVAIWRWGYPDVRAFNRSTLIRRVAWLVPPHFRQYAEFVPYRNGSHIPLRWSVGEVDSVGCEHLHQVSLLSLRLLFCFAYFMDFDSSRVLSDGEMKGREVPSGVAIFQRRGSPAAAGEAGGDWEGSRGGGQRRLGRQAVTGEAAAAARQSGSKQCRPPSGSPVGLHCSFLLLLPWSTARGVSIQVLFSPDFG</sequence>
<feature type="domain" description="Putative E3 ubiquitin-protein ligase LIN N-terminal" evidence="2">
    <location>
        <begin position="30"/>
        <end position="185"/>
    </location>
</feature>
<dbReference type="Pfam" id="PF23568">
    <property type="entry name" value="ARM_LIN"/>
    <property type="match status" value="1"/>
</dbReference>
<feature type="region of interest" description="Disordered" evidence="1">
    <location>
        <begin position="569"/>
        <end position="594"/>
    </location>
</feature>
<comment type="caution">
    <text evidence="3">The sequence shown here is derived from an EMBL/GenBank/DDBJ whole genome shotgun (WGS) entry which is preliminary data.</text>
</comment>
<evidence type="ECO:0000313" key="4">
    <source>
        <dbReference type="Proteomes" id="UP000652761"/>
    </source>
</evidence>
<proteinExistence type="predicted"/>
<evidence type="ECO:0000313" key="3">
    <source>
        <dbReference type="EMBL" id="MQL91203.1"/>
    </source>
</evidence>
<dbReference type="Proteomes" id="UP000652761">
    <property type="component" value="Unassembled WGS sequence"/>
</dbReference>
<dbReference type="EMBL" id="NMUH01001314">
    <property type="protein sequence ID" value="MQL91203.1"/>
    <property type="molecule type" value="Genomic_DNA"/>
</dbReference>
<feature type="compositionally biased region" description="Gly residues" evidence="1">
    <location>
        <begin position="576"/>
        <end position="590"/>
    </location>
</feature>
<dbReference type="PANTHER" id="PTHR35549">
    <property type="entry name" value="OS04G0584500 PROTEIN"/>
    <property type="match status" value="1"/>
</dbReference>